<dbReference type="PROSITE" id="PS50983">
    <property type="entry name" value="FE_B12_PBP"/>
    <property type="match status" value="1"/>
</dbReference>
<accession>A0A2G1MCW7</accession>
<dbReference type="Gene3D" id="3.40.50.1980">
    <property type="entry name" value="Nitrogenase molybdenum iron protein domain"/>
    <property type="match status" value="2"/>
</dbReference>
<dbReference type="PANTHER" id="PTHR30532">
    <property type="entry name" value="IRON III DICITRATE-BINDING PERIPLASMIC PROTEIN"/>
    <property type="match status" value="1"/>
</dbReference>
<dbReference type="OrthoDB" id="63946at2"/>
<evidence type="ECO:0000256" key="1">
    <source>
        <dbReference type="ARBA" id="ARBA00004196"/>
    </source>
</evidence>
<keyword evidence="4" id="KW-0408">Iron</keyword>
<keyword evidence="4" id="KW-0410">Iron transport</keyword>
<dbReference type="RefSeq" id="WP_099278280.1">
    <property type="nucleotide sequence ID" value="NZ_KZ304972.1"/>
</dbReference>
<comment type="caution">
    <text evidence="8">The sequence shown here is derived from an EMBL/GenBank/DDBJ whole genome shotgun (WGS) entry which is preliminary data.</text>
</comment>
<keyword evidence="5 6" id="KW-0732">Signal</keyword>
<evidence type="ECO:0000256" key="5">
    <source>
        <dbReference type="ARBA" id="ARBA00022729"/>
    </source>
</evidence>
<evidence type="ECO:0000259" key="7">
    <source>
        <dbReference type="PROSITE" id="PS50983"/>
    </source>
</evidence>
<dbReference type="GO" id="GO:1901678">
    <property type="term" value="P:iron coordination entity transport"/>
    <property type="evidence" value="ECO:0007669"/>
    <property type="project" value="UniProtKB-ARBA"/>
</dbReference>
<evidence type="ECO:0000313" key="8">
    <source>
        <dbReference type="EMBL" id="PHP26593.1"/>
    </source>
</evidence>
<keyword evidence="3" id="KW-0813">Transport</keyword>
<dbReference type="GO" id="GO:0030288">
    <property type="term" value="C:outer membrane-bounded periplasmic space"/>
    <property type="evidence" value="ECO:0007669"/>
    <property type="project" value="TreeGrafter"/>
</dbReference>
<comment type="subcellular location">
    <subcellularLocation>
        <location evidence="1">Cell envelope</location>
    </subcellularLocation>
</comment>
<dbReference type="SUPFAM" id="SSF53807">
    <property type="entry name" value="Helical backbone' metal receptor"/>
    <property type="match status" value="1"/>
</dbReference>
<dbReference type="InterPro" id="IPR002491">
    <property type="entry name" value="ABC_transptr_periplasmic_BD"/>
</dbReference>
<evidence type="ECO:0000256" key="3">
    <source>
        <dbReference type="ARBA" id="ARBA00022448"/>
    </source>
</evidence>
<feature type="chain" id="PRO_5013740121" evidence="6">
    <location>
        <begin position="20"/>
        <end position="297"/>
    </location>
</feature>
<feature type="domain" description="Fe/B12 periplasmic-binding" evidence="7">
    <location>
        <begin position="39"/>
        <end position="297"/>
    </location>
</feature>
<evidence type="ECO:0000256" key="2">
    <source>
        <dbReference type="ARBA" id="ARBA00008814"/>
    </source>
</evidence>
<name>A0A2G1MCW7_9RHOB</name>
<gene>
    <name evidence="8" type="ORF">CJ301_15510</name>
</gene>
<evidence type="ECO:0000313" key="9">
    <source>
        <dbReference type="Proteomes" id="UP000221860"/>
    </source>
</evidence>
<dbReference type="AlphaFoldDB" id="A0A2G1MCW7"/>
<dbReference type="InterPro" id="IPR033870">
    <property type="entry name" value="FatB"/>
</dbReference>
<feature type="signal peptide" evidence="6">
    <location>
        <begin position="1"/>
        <end position="19"/>
    </location>
</feature>
<evidence type="ECO:0000256" key="4">
    <source>
        <dbReference type="ARBA" id="ARBA00022496"/>
    </source>
</evidence>
<dbReference type="InterPro" id="IPR051313">
    <property type="entry name" value="Bact_iron-sidero_bind"/>
</dbReference>
<protein>
    <submittedName>
        <fullName evidence="8">Iron ABC transporter substrate-binding protein</fullName>
    </submittedName>
</protein>
<proteinExistence type="inferred from homology"/>
<reference evidence="8 9" key="1">
    <citation type="submission" date="2017-08" db="EMBL/GenBank/DDBJ databases">
        <title>Draft Genome Sequence of Loktanella cinnabarina Strain XM1, Isolated from Coastal Surface Water.</title>
        <authorList>
            <person name="Ma R."/>
            <person name="Wang J."/>
            <person name="Wang Q."/>
            <person name="Ma Z."/>
            <person name="Li J."/>
            <person name="Chen L."/>
        </authorList>
    </citation>
    <scope>NUCLEOTIDE SEQUENCE [LARGE SCALE GENOMIC DNA]</scope>
    <source>
        <strain evidence="8 9">XM1</strain>
    </source>
</reference>
<dbReference type="Proteomes" id="UP000221860">
    <property type="component" value="Unassembled WGS sequence"/>
</dbReference>
<keyword evidence="9" id="KW-1185">Reference proteome</keyword>
<dbReference type="Pfam" id="PF01497">
    <property type="entry name" value="Peripla_BP_2"/>
    <property type="match status" value="1"/>
</dbReference>
<dbReference type="CDD" id="cd01140">
    <property type="entry name" value="FatB"/>
    <property type="match status" value="1"/>
</dbReference>
<comment type="similarity">
    <text evidence="2">Belongs to the bacterial solute-binding protein 8 family.</text>
</comment>
<dbReference type="PANTHER" id="PTHR30532:SF28">
    <property type="entry name" value="PETROBACTIN-BINDING PROTEIN YCLQ"/>
    <property type="match status" value="1"/>
</dbReference>
<organism evidence="8 9">
    <name type="scientific">Limimaricola cinnabarinus</name>
    <dbReference type="NCBI Taxonomy" id="1125964"/>
    <lineage>
        <taxon>Bacteria</taxon>
        <taxon>Pseudomonadati</taxon>
        <taxon>Pseudomonadota</taxon>
        <taxon>Alphaproteobacteria</taxon>
        <taxon>Rhodobacterales</taxon>
        <taxon>Paracoccaceae</taxon>
        <taxon>Limimaricola</taxon>
    </lineage>
</organism>
<sequence>MKIIATSLVALTLPSLALAAELTVETAAGAASLAAQPDKVVAFDLAAIDAIDALGVALAGVPEVSPPAYLAGAMQGVDRVGTLFEPDYEALAVMAPDLIVAGGRSQSVVEPLSAVAPTIDMTIWGGALIEQAKARLATYGEIFERGEAAAELTGALDDKVAAVRDTVADKGDALIVMTNGGKVSAYGAESRFGWMHAALDLPEAHPALDAETHGEAVSFEFIAEVDPDWILVIDRGAAIGQDGEAAQATLDNPLVAGTKAARNDRILYLDSAPLYLAGGGIRSLMGTLDEIETGFSE</sequence>
<dbReference type="EMBL" id="NQWH01000032">
    <property type="protein sequence ID" value="PHP26593.1"/>
    <property type="molecule type" value="Genomic_DNA"/>
</dbReference>
<keyword evidence="4" id="KW-0406">Ion transport</keyword>
<evidence type="ECO:0000256" key="6">
    <source>
        <dbReference type="SAM" id="SignalP"/>
    </source>
</evidence>